<dbReference type="Proteomes" id="UP000015105">
    <property type="component" value="Chromosome 4D"/>
</dbReference>
<dbReference type="EnsemblPlants" id="AET4Gv20315400.14">
    <property type="protein sequence ID" value="AET4Gv20315400.14"/>
    <property type="gene ID" value="AET4Gv20315400"/>
</dbReference>
<reference evidence="1" key="5">
    <citation type="journal article" date="2021" name="G3 (Bethesda)">
        <title>Aegilops tauschii genome assembly Aet v5.0 features greater sequence contiguity and improved annotation.</title>
        <authorList>
            <person name="Wang L."/>
            <person name="Zhu T."/>
            <person name="Rodriguez J.C."/>
            <person name="Deal K.R."/>
            <person name="Dubcovsky J."/>
            <person name="McGuire P.E."/>
            <person name="Lux T."/>
            <person name="Spannagl M."/>
            <person name="Mayer K.F.X."/>
            <person name="Baldrich P."/>
            <person name="Meyers B.C."/>
            <person name="Huo N."/>
            <person name="Gu Y.Q."/>
            <person name="Zhou H."/>
            <person name="Devos K.M."/>
            <person name="Bennetzen J.L."/>
            <person name="Unver T."/>
            <person name="Budak H."/>
            <person name="Gulick P.J."/>
            <person name="Galiba G."/>
            <person name="Kalapos B."/>
            <person name="Nelson D.R."/>
            <person name="Li P."/>
            <person name="You F.M."/>
            <person name="Luo M.C."/>
            <person name="Dvorak J."/>
        </authorList>
    </citation>
    <scope>NUCLEOTIDE SEQUENCE [LARGE SCALE GENOMIC DNA]</scope>
    <source>
        <strain evidence="1">cv. AL8/78</strain>
    </source>
</reference>
<keyword evidence="2" id="KW-1185">Reference proteome</keyword>
<accession>A0A453HV01</accession>
<protein>
    <submittedName>
        <fullName evidence="1">Uncharacterized protein</fullName>
    </submittedName>
</protein>
<evidence type="ECO:0000313" key="2">
    <source>
        <dbReference type="Proteomes" id="UP000015105"/>
    </source>
</evidence>
<evidence type="ECO:0000313" key="1">
    <source>
        <dbReference type="EnsemblPlants" id="AET4Gv20315400.14"/>
    </source>
</evidence>
<dbReference type="AlphaFoldDB" id="A0A453HV01"/>
<name>A0A453HV01_AEGTS</name>
<dbReference type="Gramene" id="AET4Gv20315400.14">
    <property type="protein sequence ID" value="AET4Gv20315400.14"/>
    <property type="gene ID" value="AET4Gv20315400"/>
</dbReference>
<reference evidence="2" key="1">
    <citation type="journal article" date="2014" name="Science">
        <title>Ancient hybridizations among the ancestral genomes of bread wheat.</title>
        <authorList>
            <consortium name="International Wheat Genome Sequencing Consortium,"/>
            <person name="Marcussen T."/>
            <person name="Sandve S.R."/>
            <person name="Heier L."/>
            <person name="Spannagl M."/>
            <person name="Pfeifer M."/>
            <person name="Jakobsen K.S."/>
            <person name="Wulff B.B."/>
            <person name="Steuernagel B."/>
            <person name="Mayer K.F."/>
            <person name="Olsen O.A."/>
        </authorList>
    </citation>
    <scope>NUCLEOTIDE SEQUENCE [LARGE SCALE GENOMIC DNA]</scope>
    <source>
        <strain evidence="2">cv. AL8/78</strain>
    </source>
</reference>
<reference evidence="2" key="2">
    <citation type="journal article" date="2017" name="Nat. Plants">
        <title>The Aegilops tauschii genome reveals multiple impacts of transposons.</title>
        <authorList>
            <person name="Zhao G."/>
            <person name="Zou C."/>
            <person name="Li K."/>
            <person name="Wang K."/>
            <person name="Li T."/>
            <person name="Gao L."/>
            <person name="Zhang X."/>
            <person name="Wang H."/>
            <person name="Yang Z."/>
            <person name="Liu X."/>
            <person name="Jiang W."/>
            <person name="Mao L."/>
            <person name="Kong X."/>
            <person name="Jiao Y."/>
            <person name="Jia J."/>
        </authorList>
    </citation>
    <scope>NUCLEOTIDE SEQUENCE [LARGE SCALE GENOMIC DNA]</scope>
    <source>
        <strain evidence="2">cv. AL8/78</strain>
    </source>
</reference>
<proteinExistence type="predicted"/>
<reference evidence="1" key="3">
    <citation type="journal article" date="2017" name="Nature">
        <title>Genome sequence of the progenitor of the wheat D genome Aegilops tauschii.</title>
        <authorList>
            <person name="Luo M.C."/>
            <person name="Gu Y.Q."/>
            <person name="Puiu D."/>
            <person name="Wang H."/>
            <person name="Twardziok S.O."/>
            <person name="Deal K.R."/>
            <person name="Huo N."/>
            <person name="Zhu T."/>
            <person name="Wang L."/>
            <person name="Wang Y."/>
            <person name="McGuire P.E."/>
            <person name="Liu S."/>
            <person name="Long H."/>
            <person name="Ramasamy R.K."/>
            <person name="Rodriguez J.C."/>
            <person name="Van S.L."/>
            <person name="Yuan L."/>
            <person name="Wang Z."/>
            <person name="Xia Z."/>
            <person name="Xiao L."/>
            <person name="Anderson O.D."/>
            <person name="Ouyang S."/>
            <person name="Liang Y."/>
            <person name="Zimin A.V."/>
            <person name="Pertea G."/>
            <person name="Qi P."/>
            <person name="Bennetzen J.L."/>
            <person name="Dai X."/>
            <person name="Dawson M.W."/>
            <person name="Muller H.G."/>
            <person name="Kugler K."/>
            <person name="Rivarola-Duarte L."/>
            <person name="Spannagl M."/>
            <person name="Mayer K.F.X."/>
            <person name="Lu F.H."/>
            <person name="Bevan M.W."/>
            <person name="Leroy P."/>
            <person name="Li P."/>
            <person name="You F.M."/>
            <person name="Sun Q."/>
            <person name="Liu Z."/>
            <person name="Lyons E."/>
            <person name="Wicker T."/>
            <person name="Salzberg S.L."/>
            <person name="Devos K.M."/>
            <person name="Dvorak J."/>
        </authorList>
    </citation>
    <scope>NUCLEOTIDE SEQUENCE [LARGE SCALE GENOMIC DNA]</scope>
    <source>
        <strain evidence="1">cv. AL8/78</strain>
    </source>
</reference>
<organism evidence="1 2">
    <name type="scientific">Aegilops tauschii subsp. strangulata</name>
    <name type="common">Goatgrass</name>
    <dbReference type="NCBI Taxonomy" id="200361"/>
    <lineage>
        <taxon>Eukaryota</taxon>
        <taxon>Viridiplantae</taxon>
        <taxon>Streptophyta</taxon>
        <taxon>Embryophyta</taxon>
        <taxon>Tracheophyta</taxon>
        <taxon>Spermatophyta</taxon>
        <taxon>Magnoliopsida</taxon>
        <taxon>Liliopsida</taxon>
        <taxon>Poales</taxon>
        <taxon>Poaceae</taxon>
        <taxon>BOP clade</taxon>
        <taxon>Pooideae</taxon>
        <taxon>Triticodae</taxon>
        <taxon>Triticeae</taxon>
        <taxon>Triticinae</taxon>
        <taxon>Aegilops</taxon>
    </lineage>
</organism>
<sequence>PEKVENIDHIRAMEQSLKESLNRIGIHKENFAKQHLMGLQCAAAQVIVFTFTNSELLVSGSDI</sequence>
<reference evidence="1" key="4">
    <citation type="submission" date="2019-03" db="UniProtKB">
        <authorList>
            <consortium name="EnsemblPlants"/>
        </authorList>
    </citation>
    <scope>IDENTIFICATION</scope>
</reference>